<keyword evidence="5 6" id="KW-0472">Membrane</keyword>
<dbReference type="Proteomes" id="UP000504637">
    <property type="component" value="Unplaced"/>
</dbReference>
<evidence type="ECO:0000259" key="7">
    <source>
        <dbReference type="PROSITE" id="PS50850"/>
    </source>
</evidence>
<reference evidence="9" key="1">
    <citation type="submission" date="2020-01" db="EMBL/GenBank/DDBJ databases">
        <authorList>
            <consortium name="DOE Joint Genome Institute"/>
            <person name="Haridas S."/>
            <person name="Albert R."/>
            <person name="Binder M."/>
            <person name="Bloem J."/>
            <person name="Labutti K."/>
            <person name="Salamov A."/>
            <person name="Andreopoulos B."/>
            <person name="Baker S.E."/>
            <person name="Barry K."/>
            <person name="Bills G."/>
            <person name="Bluhm B.H."/>
            <person name="Cannon C."/>
            <person name="Castanera R."/>
            <person name="Culley D.E."/>
            <person name="Daum C."/>
            <person name="Ezra D."/>
            <person name="Gonzalez J.B."/>
            <person name="Henrissat B."/>
            <person name="Kuo A."/>
            <person name="Liang C."/>
            <person name="Lipzen A."/>
            <person name="Lutzoni F."/>
            <person name="Magnuson J."/>
            <person name="Mondo S."/>
            <person name="Nolan M."/>
            <person name="Ohm R."/>
            <person name="Pangilinan J."/>
            <person name="Park H.-J."/>
            <person name="Ramirez L."/>
            <person name="Alfaro M."/>
            <person name="Sun H."/>
            <person name="Tritt A."/>
            <person name="Yoshinaga Y."/>
            <person name="Zwiers L.-H."/>
            <person name="Turgeon B.G."/>
            <person name="Goodwin S.B."/>
            <person name="Spatafora J.W."/>
            <person name="Crous P.W."/>
            <person name="Grigoriev I.V."/>
        </authorList>
    </citation>
    <scope>NUCLEOTIDE SEQUENCE</scope>
    <source>
        <strain evidence="9">CBS 342.82</strain>
    </source>
</reference>
<dbReference type="AlphaFoldDB" id="A0A6J3LVZ0"/>
<dbReference type="PROSITE" id="PS00216">
    <property type="entry name" value="SUGAR_TRANSPORT_1"/>
    <property type="match status" value="1"/>
</dbReference>
<feature type="transmembrane region" description="Helical" evidence="6">
    <location>
        <begin position="556"/>
        <end position="575"/>
    </location>
</feature>
<dbReference type="RefSeq" id="XP_033456977.1">
    <property type="nucleotide sequence ID" value="XM_033602312.1"/>
</dbReference>
<dbReference type="GeneID" id="54360112"/>
<gene>
    <name evidence="9" type="ORF">K489DRAFT_344083</name>
</gene>
<keyword evidence="3 6" id="KW-0812">Transmembrane</keyword>
<keyword evidence="4 6" id="KW-1133">Transmembrane helix</keyword>
<sequence>MVSTDSTPPPTEVIMASKGGDHFIEKLEAGYGEDHHDAARNAALRAELENPNIHQHMNLKLFLALTAMSFLWVGSQIPLYLYGAVLPLIYSDIGGADGTYLWMVIGYLIPNAALCPFVGNLSDMFGRKSVAVAGQLMLMIGPIIVSTATNINAAIGGMVVCGLGAGLNELISLAGTSELVPVRKRPAYVGAVVATILPFCPSALWAQLVSMQGGWRWNGALIGIWNLVGLILVIFCYKDPLSDVPMRPKKEILAEIDYIGGFLSIAGVVLFMVGMQTGAQDTPWSSAQVLVPFLIGAALIAGFFVWEMKFAKNPMVPAALFSKDKRSMISILLITFFSGGNFLVVLLFWPTQSFNMYGDDPVQDGIRTLPIGFGIIGGAFLALVLIGVTKGRTTIIMIFTTVLMTAFTGAMAGASLDNLNHYVYPILTMSCVGVGAVIIPCSIIAQIVAPTELIGTITAITLSIRYIGGAIAFTAYYNVFYAKFYPLAVIAGAKTAYAGICYDYDSLKHMIEMAGRSQARLLKEFIAESPLVLKKDVAYETIIGFVQEAFTEAYRYPYYISIAFGGVCIVCALFLRDIRKHMEGV</sequence>
<feature type="transmembrane region" description="Helical" evidence="6">
    <location>
        <begin position="395"/>
        <end position="416"/>
    </location>
</feature>
<organism evidence="9">
    <name type="scientific">Dissoconium aciculare CBS 342.82</name>
    <dbReference type="NCBI Taxonomy" id="1314786"/>
    <lineage>
        <taxon>Eukaryota</taxon>
        <taxon>Fungi</taxon>
        <taxon>Dikarya</taxon>
        <taxon>Ascomycota</taxon>
        <taxon>Pezizomycotina</taxon>
        <taxon>Dothideomycetes</taxon>
        <taxon>Dothideomycetidae</taxon>
        <taxon>Mycosphaerellales</taxon>
        <taxon>Dissoconiaceae</taxon>
        <taxon>Dissoconium</taxon>
    </lineage>
</organism>
<evidence type="ECO:0000256" key="4">
    <source>
        <dbReference type="ARBA" id="ARBA00022989"/>
    </source>
</evidence>
<dbReference type="InterPro" id="IPR020846">
    <property type="entry name" value="MFS_dom"/>
</dbReference>
<feature type="transmembrane region" description="Helical" evidence="6">
    <location>
        <begin position="217"/>
        <end position="237"/>
    </location>
</feature>
<dbReference type="InterPro" id="IPR036259">
    <property type="entry name" value="MFS_trans_sf"/>
</dbReference>
<feature type="transmembrane region" description="Helical" evidence="6">
    <location>
        <begin position="100"/>
        <end position="118"/>
    </location>
</feature>
<dbReference type="InterPro" id="IPR005829">
    <property type="entry name" value="Sugar_transporter_CS"/>
</dbReference>
<evidence type="ECO:0000256" key="1">
    <source>
        <dbReference type="ARBA" id="ARBA00004141"/>
    </source>
</evidence>
<dbReference type="GO" id="GO:0022857">
    <property type="term" value="F:transmembrane transporter activity"/>
    <property type="evidence" value="ECO:0007669"/>
    <property type="project" value="InterPro"/>
</dbReference>
<feature type="transmembrane region" description="Helical" evidence="6">
    <location>
        <begin position="130"/>
        <end position="148"/>
    </location>
</feature>
<name>A0A6J3LVZ0_9PEZI</name>
<dbReference type="OrthoDB" id="4161376at2759"/>
<feature type="transmembrane region" description="Helical" evidence="6">
    <location>
        <begin position="258"/>
        <end position="275"/>
    </location>
</feature>
<evidence type="ECO:0000256" key="6">
    <source>
        <dbReference type="SAM" id="Phobius"/>
    </source>
</evidence>
<dbReference type="Pfam" id="PF06609">
    <property type="entry name" value="TRI12"/>
    <property type="match status" value="1"/>
</dbReference>
<reference evidence="9" key="2">
    <citation type="submission" date="2020-04" db="EMBL/GenBank/DDBJ databases">
        <authorList>
            <consortium name="NCBI Genome Project"/>
        </authorList>
    </citation>
    <scope>NUCLEOTIDE SEQUENCE</scope>
    <source>
        <strain evidence="9">CBS 342.82</strain>
    </source>
</reference>
<feature type="transmembrane region" description="Helical" evidence="6">
    <location>
        <begin position="187"/>
        <end position="205"/>
    </location>
</feature>
<feature type="transmembrane region" description="Helical" evidence="6">
    <location>
        <begin position="287"/>
        <end position="306"/>
    </location>
</feature>
<dbReference type="PROSITE" id="PS50850">
    <property type="entry name" value="MFS"/>
    <property type="match status" value="1"/>
</dbReference>
<dbReference type="GO" id="GO:0005886">
    <property type="term" value="C:plasma membrane"/>
    <property type="evidence" value="ECO:0007669"/>
    <property type="project" value="TreeGrafter"/>
</dbReference>
<proteinExistence type="predicted"/>
<comment type="subcellular location">
    <subcellularLocation>
        <location evidence="1">Membrane</location>
        <topology evidence="1">Multi-pass membrane protein</topology>
    </subcellularLocation>
</comment>
<evidence type="ECO:0000256" key="5">
    <source>
        <dbReference type="ARBA" id="ARBA00023136"/>
    </source>
</evidence>
<dbReference type="SUPFAM" id="SSF103473">
    <property type="entry name" value="MFS general substrate transporter"/>
    <property type="match status" value="1"/>
</dbReference>
<feature type="transmembrane region" description="Helical" evidence="6">
    <location>
        <begin position="457"/>
        <end position="477"/>
    </location>
</feature>
<feature type="transmembrane region" description="Helical" evidence="6">
    <location>
        <begin position="422"/>
        <end position="445"/>
    </location>
</feature>
<evidence type="ECO:0000256" key="2">
    <source>
        <dbReference type="ARBA" id="ARBA00022448"/>
    </source>
</evidence>
<dbReference type="Gene3D" id="1.20.1250.20">
    <property type="entry name" value="MFS general substrate transporter like domains"/>
    <property type="match status" value="1"/>
</dbReference>
<feature type="domain" description="Major facilitator superfamily (MFS) profile" evidence="7">
    <location>
        <begin position="62"/>
        <end position="506"/>
    </location>
</feature>
<feature type="transmembrane region" description="Helical" evidence="6">
    <location>
        <begin position="327"/>
        <end position="349"/>
    </location>
</feature>
<dbReference type="PANTHER" id="PTHR23501">
    <property type="entry name" value="MAJOR FACILITATOR SUPERFAMILY"/>
    <property type="match status" value="1"/>
</dbReference>
<dbReference type="PANTHER" id="PTHR23501:SF109">
    <property type="entry name" value="MAJOR FACILITATOR SUPERFAMILY (MFS) PROFILE DOMAIN-CONTAINING PROTEIN-RELATED"/>
    <property type="match status" value="1"/>
</dbReference>
<evidence type="ECO:0000313" key="9">
    <source>
        <dbReference type="RefSeq" id="XP_033456977.1"/>
    </source>
</evidence>
<evidence type="ECO:0000256" key="3">
    <source>
        <dbReference type="ARBA" id="ARBA00022692"/>
    </source>
</evidence>
<protein>
    <submittedName>
        <fullName evidence="9">Major facilitator superfamily transporter</fullName>
    </submittedName>
</protein>
<dbReference type="InterPro" id="IPR010573">
    <property type="entry name" value="MFS_Str1/Tri12-like"/>
</dbReference>
<feature type="transmembrane region" description="Helical" evidence="6">
    <location>
        <begin position="369"/>
        <end position="388"/>
    </location>
</feature>
<keyword evidence="8" id="KW-1185">Reference proteome</keyword>
<feature type="transmembrane region" description="Helical" evidence="6">
    <location>
        <begin position="154"/>
        <end position="175"/>
    </location>
</feature>
<keyword evidence="2" id="KW-0813">Transport</keyword>
<accession>A0A6J3LVZ0</accession>
<evidence type="ECO:0000313" key="8">
    <source>
        <dbReference type="Proteomes" id="UP000504637"/>
    </source>
</evidence>
<reference evidence="9" key="3">
    <citation type="submission" date="2025-08" db="UniProtKB">
        <authorList>
            <consortium name="RefSeq"/>
        </authorList>
    </citation>
    <scope>IDENTIFICATION</scope>
    <source>
        <strain evidence="9">CBS 342.82</strain>
    </source>
</reference>
<feature type="transmembrane region" description="Helical" evidence="6">
    <location>
        <begin position="61"/>
        <end position="80"/>
    </location>
</feature>